<dbReference type="AlphaFoldDB" id="A0A166C5R0"/>
<dbReference type="EMBL" id="LWMU01000023">
    <property type="protein sequence ID" value="KZX14158.1"/>
    <property type="molecule type" value="Genomic_DNA"/>
</dbReference>
<keyword evidence="1" id="KW-0812">Transmembrane</keyword>
<reference evidence="3" key="1">
    <citation type="journal article" date="2016" name="Genome Announc.">
        <title>Draft Genome Sequences of Methanobrevibacter curvatus DSM11111, Methanobrevibacter cuticularis DSM11139, Methanobrevibacter filiformis DSM11501, and Methanobrevibacter oralis DSM7256.</title>
        <authorList>
            <person name="Poehlein A."/>
            <person name="Seedorf H."/>
        </authorList>
    </citation>
    <scope>NUCLEOTIDE SEQUENCE [LARGE SCALE GENOMIC DNA]</scope>
    <source>
        <strain evidence="3">DSM 7256 / JCM 30027 / ZR</strain>
    </source>
</reference>
<sequence>MPVRSFGRLISTFTSFPTITEWEVAFIFAFILFTVKIDEFNTSPCNFVAFIMYFNVYVPCGIMSMLNVAVPFFVLAVYFLLLRFKVIVSLSAGRLSNKTFTLIVVVP</sequence>
<feature type="transmembrane region" description="Helical" evidence="1">
    <location>
        <begin position="47"/>
        <end position="66"/>
    </location>
</feature>
<proteinExistence type="predicted"/>
<evidence type="ECO:0000256" key="1">
    <source>
        <dbReference type="SAM" id="Phobius"/>
    </source>
</evidence>
<protein>
    <submittedName>
        <fullName evidence="2">Uncharacterized protein</fullName>
    </submittedName>
</protein>
<keyword evidence="1" id="KW-0472">Membrane</keyword>
<gene>
    <name evidence="2" type="ORF">MBORA_01160</name>
</gene>
<keyword evidence="3" id="KW-1185">Reference proteome</keyword>
<comment type="caution">
    <text evidence="2">The sequence shown here is derived from an EMBL/GenBank/DDBJ whole genome shotgun (WGS) entry which is preliminary data.</text>
</comment>
<evidence type="ECO:0000313" key="2">
    <source>
        <dbReference type="EMBL" id="KZX14158.1"/>
    </source>
</evidence>
<feature type="transmembrane region" description="Helical" evidence="1">
    <location>
        <begin position="12"/>
        <end position="35"/>
    </location>
</feature>
<name>A0A166C5R0_METOA</name>
<accession>A0A166C5R0</accession>
<keyword evidence="1" id="KW-1133">Transmembrane helix</keyword>
<evidence type="ECO:0000313" key="3">
    <source>
        <dbReference type="Proteomes" id="UP000077428"/>
    </source>
</evidence>
<organism evidence="2 3">
    <name type="scientific">Methanobrevibacter oralis</name>
    <dbReference type="NCBI Taxonomy" id="66851"/>
    <lineage>
        <taxon>Archaea</taxon>
        <taxon>Methanobacteriati</taxon>
        <taxon>Methanobacteriota</taxon>
        <taxon>Methanomada group</taxon>
        <taxon>Methanobacteria</taxon>
        <taxon>Methanobacteriales</taxon>
        <taxon>Methanobacteriaceae</taxon>
        <taxon>Methanobrevibacter</taxon>
    </lineage>
</organism>
<dbReference type="Proteomes" id="UP000077428">
    <property type="component" value="Unassembled WGS sequence"/>
</dbReference>